<feature type="compositionally biased region" description="Acidic residues" evidence="1">
    <location>
        <begin position="214"/>
        <end position="224"/>
    </location>
</feature>
<dbReference type="EMBL" id="DF237344">
    <property type="protein sequence ID" value="GAQ88037.1"/>
    <property type="molecule type" value="Genomic_DNA"/>
</dbReference>
<name>A0A1Y1IH53_KLENI</name>
<feature type="compositionally biased region" description="Gly residues" evidence="1">
    <location>
        <begin position="148"/>
        <end position="159"/>
    </location>
</feature>
<feature type="compositionally biased region" description="Low complexity" evidence="1">
    <location>
        <begin position="411"/>
        <end position="420"/>
    </location>
</feature>
<feature type="compositionally biased region" description="Polar residues" evidence="1">
    <location>
        <begin position="751"/>
        <end position="763"/>
    </location>
</feature>
<feature type="compositionally biased region" description="Basic and acidic residues" evidence="1">
    <location>
        <begin position="259"/>
        <end position="268"/>
    </location>
</feature>
<reference evidence="2 3" key="1">
    <citation type="journal article" date="2014" name="Nat. Commun.">
        <title>Klebsormidium flaccidum genome reveals primary factors for plant terrestrial adaptation.</title>
        <authorList>
            <person name="Hori K."/>
            <person name="Maruyama F."/>
            <person name="Fujisawa T."/>
            <person name="Togashi T."/>
            <person name="Yamamoto N."/>
            <person name="Seo M."/>
            <person name="Sato S."/>
            <person name="Yamada T."/>
            <person name="Mori H."/>
            <person name="Tajima N."/>
            <person name="Moriyama T."/>
            <person name="Ikeuchi M."/>
            <person name="Watanabe M."/>
            <person name="Wada H."/>
            <person name="Kobayashi K."/>
            <person name="Saito M."/>
            <person name="Masuda T."/>
            <person name="Sasaki-Sekimoto Y."/>
            <person name="Mashiguchi K."/>
            <person name="Awai K."/>
            <person name="Shimojima M."/>
            <person name="Masuda S."/>
            <person name="Iwai M."/>
            <person name="Nobusawa T."/>
            <person name="Narise T."/>
            <person name="Kondo S."/>
            <person name="Saito H."/>
            <person name="Sato R."/>
            <person name="Murakawa M."/>
            <person name="Ihara Y."/>
            <person name="Oshima-Yamada Y."/>
            <person name="Ohtaka K."/>
            <person name="Satoh M."/>
            <person name="Sonobe K."/>
            <person name="Ishii M."/>
            <person name="Ohtani R."/>
            <person name="Kanamori-Sato M."/>
            <person name="Honoki R."/>
            <person name="Miyazaki D."/>
            <person name="Mochizuki H."/>
            <person name="Umetsu J."/>
            <person name="Higashi K."/>
            <person name="Shibata D."/>
            <person name="Kamiya Y."/>
            <person name="Sato N."/>
            <person name="Nakamura Y."/>
            <person name="Tabata S."/>
            <person name="Ida S."/>
            <person name="Kurokawa K."/>
            <person name="Ohta H."/>
        </authorList>
    </citation>
    <scope>NUCLEOTIDE SEQUENCE [LARGE SCALE GENOMIC DNA]</scope>
    <source>
        <strain evidence="2 3">NIES-2285</strain>
    </source>
</reference>
<feature type="compositionally biased region" description="Acidic residues" evidence="1">
    <location>
        <begin position="113"/>
        <end position="139"/>
    </location>
</feature>
<protein>
    <submittedName>
        <fullName evidence="2">Uncharacterized protein</fullName>
    </submittedName>
</protein>
<sequence length="903" mass="100337">MSLKIKSPVTAAKSIEGEIFSQRLSFKQLHLHNLSLNILSGRVPFQLHFSHLVRSSAKFERAPRVTSCQAASARGTLHHLTPATPFRSSPRWNGRTRATTESGQSGGPREGLQPEEEEEEEFWVYTGDDELSRDDEANEPADVSGGRSRFGGKGRGDTSGGNPPQRQRTREREDFEDSLMEEREYTEADLAAVDEEYEELLRAVQQRQESGADWPEDEEDEDDFPVTSKKSFGYARDAQTRAGDGPASPSPRKIQFGGREWDEPRSISENRGSTGVGGHSRGRHQNAPFEDSFARNNNERVGERRRTGRERAQGQASGLSDSARRSGPEPAQWPQRTVLSREEARRRDEALMQERSWWGGGGRGSASYGDEYDGRRGGLAWDGASLRRREGATRGGFQGRSSGGREERFRQTSSEGASSWEGGGEGEAAWDDEVMRQRRGSVQGRDSEGTPREPLREEQLRGRSDGTAFSGGSKTERNDSIAGRDDLAEIMDSICGPETDLRPQVSGGKGTRAWSNSGGLKDGFRGDFREDQIEGPRGGLRGGYEEPPAEMPARAWRDGVRNVVRQHRDESSRRGEDLSGGSFTRAGNETPSRSESWADGASETAAGLGAESILAEESERLSENVSPTGDDPSKSSRKRRPKPVIPEGGWTSAEGTAPARGVFAERIEHRGFVRKVPDFVKTGGMRGVPERRYGTGGDEWARREAKWFGDDVGFQGKRDAGEKSENDADADDSVTTRSFYQAAPGARRTSESSAPGTFRTSEPLSAPGRPQQVVPGWAQPKTAPLVPEEVSAREERQRRFFEQKEQAARKKQADEYHKRGRALLLSRQGTYQKMKRRQEAKRRKKLEYMEMAKQFEEKGLKLYKAPSWLDQKDGELDEEPDDLMEDIGRKLEIMGMLPPRADS</sequence>
<evidence type="ECO:0000313" key="3">
    <source>
        <dbReference type="Proteomes" id="UP000054558"/>
    </source>
</evidence>
<proteinExistence type="predicted"/>
<feature type="compositionally biased region" description="Basic and acidic residues" evidence="1">
    <location>
        <begin position="297"/>
        <end position="312"/>
    </location>
</feature>
<feature type="compositionally biased region" description="Basic and acidic residues" evidence="1">
    <location>
        <begin position="474"/>
        <end position="487"/>
    </location>
</feature>
<feature type="compositionally biased region" description="Basic and acidic residues" evidence="1">
    <location>
        <begin position="522"/>
        <end position="534"/>
    </location>
</feature>
<feature type="compositionally biased region" description="Basic and acidic residues" evidence="1">
    <location>
        <begin position="716"/>
        <end position="726"/>
    </location>
</feature>
<evidence type="ECO:0000313" key="2">
    <source>
        <dbReference type="EMBL" id="GAQ88037.1"/>
    </source>
</evidence>
<feature type="compositionally biased region" description="Basic and acidic residues" evidence="1">
    <location>
        <begin position="555"/>
        <end position="577"/>
    </location>
</feature>
<keyword evidence="3" id="KW-1185">Reference proteome</keyword>
<feature type="region of interest" description="Disordered" evidence="1">
    <location>
        <begin position="70"/>
        <end position="657"/>
    </location>
</feature>
<organism evidence="2 3">
    <name type="scientific">Klebsormidium nitens</name>
    <name type="common">Green alga</name>
    <name type="synonym">Ulothrix nitens</name>
    <dbReference type="NCBI Taxonomy" id="105231"/>
    <lineage>
        <taxon>Eukaryota</taxon>
        <taxon>Viridiplantae</taxon>
        <taxon>Streptophyta</taxon>
        <taxon>Klebsormidiophyceae</taxon>
        <taxon>Klebsormidiales</taxon>
        <taxon>Klebsormidiaceae</taxon>
        <taxon>Klebsormidium</taxon>
    </lineage>
</organism>
<gene>
    <name evidence="2" type="ORF">KFL_003950140</name>
</gene>
<accession>A0A1Y1IH53</accession>
<feature type="region of interest" description="Disordered" evidence="1">
    <location>
        <begin position="710"/>
        <end position="791"/>
    </location>
</feature>
<dbReference type="OMA" id="YNINEPY"/>
<dbReference type="Proteomes" id="UP000054558">
    <property type="component" value="Unassembled WGS sequence"/>
</dbReference>
<feature type="compositionally biased region" description="Basic and acidic residues" evidence="1">
    <location>
        <begin position="445"/>
        <end position="464"/>
    </location>
</feature>
<feature type="compositionally biased region" description="Polar residues" evidence="1">
    <location>
        <begin position="86"/>
        <end position="103"/>
    </location>
</feature>
<evidence type="ECO:0000256" key="1">
    <source>
        <dbReference type="SAM" id="MobiDB-lite"/>
    </source>
</evidence>
<feature type="compositionally biased region" description="Polar residues" evidence="1">
    <location>
        <begin position="581"/>
        <end position="595"/>
    </location>
</feature>
<dbReference type="AlphaFoldDB" id="A0A1Y1IH53"/>
<feature type="compositionally biased region" description="Basic and acidic residues" evidence="1">
    <location>
        <begin position="339"/>
        <end position="352"/>
    </location>
</feature>
<feature type="compositionally biased region" description="Gly residues" evidence="1">
    <location>
        <begin position="393"/>
        <end position="402"/>
    </location>
</feature>